<protein>
    <submittedName>
        <fullName evidence="2">Hydrolase</fullName>
    </submittedName>
</protein>
<evidence type="ECO:0000313" key="3">
    <source>
        <dbReference type="Proteomes" id="UP000092626"/>
    </source>
</evidence>
<dbReference type="STRING" id="505345.QV06_09335"/>
<evidence type="ECO:0000259" key="1">
    <source>
        <dbReference type="Pfam" id="PF12146"/>
    </source>
</evidence>
<dbReference type="Pfam" id="PF12146">
    <property type="entry name" value="Hydrolase_4"/>
    <property type="match status" value="1"/>
</dbReference>
<dbReference type="Proteomes" id="UP000092626">
    <property type="component" value="Unassembled WGS sequence"/>
</dbReference>
<dbReference type="SUPFAM" id="SSF53474">
    <property type="entry name" value="alpha/beta-Hydrolases"/>
    <property type="match status" value="1"/>
</dbReference>
<keyword evidence="2" id="KW-0378">Hydrolase</keyword>
<dbReference type="Gene3D" id="3.40.50.1820">
    <property type="entry name" value="alpha/beta hydrolase"/>
    <property type="match status" value="1"/>
</dbReference>
<name>A0A1A7PP88_9PAST</name>
<dbReference type="PANTHER" id="PTHR11614">
    <property type="entry name" value="PHOSPHOLIPASE-RELATED"/>
    <property type="match status" value="1"/>
</dbReference>
<dbReference type="PRINTS" id="PR00111">
    <property type="entry name" value="ABHYDROLASE"/>
</dbReference>
<evidence type="ECO:0000313" key="2">
    <source>
        <dbReference type="EMBL" id="OBX03879.1"/>
    </source>
</evidence>
<organism evidence="2 3">
    <name type="scientific">Gallibacterium genomosp. 3</name>
    <dbReference type="NCBI Taxonomy" id="505345"/>
    <lineage>
        <taxon>Bacteria</taxon>
        <taxon>Pseudomonadati</taxon>
        <taxon>Pseudomonadota</taxon>
        <taxon>Gammaproteobacteria</taxon>
        <taxon>Pasteurellales</taxon>
        <taxon>Pasteurellaceae</taxon>
        <taxon>Gallibacterium</taxon>
    </lineage>
</organism>
<reference evidence="2 3" key="1">
    <citation type="submission" date="2014-11" db="EMBL/GenBank/DDBJ databases">
        <title>Pan-genome of Gallibacterium spp.</title>
        <authorList>
            <person name="Kudirkiene E."/>
            <person name="Bojesen A.M."/>
        </authorList>
    </citation>
    <scope>NUCLEOTIDE SEQUENCE [LARGE SCALE GENOMIC DNA]</scope>
    <source>
        <strain evidence="2 3">59/S3/89</strain>
    </source>
</reference>
<proteinExistence type="predicted"/>
<comment type="caution">
    <text evidence="2">The sequence shown here is derived from an EMBL/GenBank/DDBJ whole genome shotgun (WGS) entry which is preliminary data.</text>
</comment>
<dbReference type="InterPro" id="IPR000073">
    <property type="entry name" value="AB_hydrolase_1"/>
</dbReference>
<dbReference type="EMBL" id="JTJR01000036">
    <property type="protein sequence ID" value="OBX03879.1"/>
    <property type="molecule type" value="Genomic_DNA"/>
</dbReference>
<feature type="domain" description="Serine aminopeptidase S33" evidence="1">
    <location>
        <begin position="47"/>
        <end position="297"/>
    </location>
</feature>
<accession>A0A1A7PP88</accession>
<sequence length="312" mass="35858">MLLPREDQFDQFVEQELLPFVEQFPINYLAANAKQQLAYRYLVNPTHTKLIILVNGRGENIAKWSEIGYDFYQQGYDVLLFDHRGQGFSSRLLADKHKGYIDEFRYYIDDMDLVIQHILQQKSYQQQVLFAHSMGGLLATYYLATYPHNIDKVILSSPFLGLREETALRDEIVVMLMVLFGFSGRYIFTKGPYKPADIATTDLTHSAARLNFMNKMAARYPEIRLGGPTFGWVHRIIMAFKRLPKLVTKIQIPVLILQSGEESIVSTKKVNKLFACSPSAQIIEIAGAKHEIMFETDAVRIAAFKQMIEFLN</sequence>
<dbReference type="GO" id="GO:0016787">
    <property type="term" value="F:hydrolase activity"/>
    <property type="evidence" value="ECO:0007669"/>
    <property type="project" value="UniProtKB-KW"/>
</dbReference>
<dbReference type="PATRIC" id="fig|505345.6.peg.1897"/>
<gene>
    <name evidence="2" type="ORF">QV06_09335</name>
</gene>
<dbReference type="InterPro" id="IPR051044">
    <property type="entry name" value="MAG_DAG_Lipase"/>
</dbReference>
<dbReference type="AlphaFoldDB" id="A0A1A7PP88"/>
<dbReference type="InterPro" id="IPR022742">
    <property type="entry name" value="Hydrolase_4"/>
</dbReference>
<dbReference type="InterPro" id="IPR029058">
    <property type="entry name" value="AB_hydrolase_fold"/>
</dbReference>